<evidence type="ECO:0000256" key="14">
    <source>
        <dbReference type="ARBA" id="ARBA00023288"/>
    </source>
</evidence>
<proteinExistence type="inferred from homology"/>
<feature type="transmembrane region" description="Helical" evidence="15">
    <location>
        <begin position="107"/>
        <end position="129"/>
    </location>
</feature>
<protein>
    <recommendedName>
        <fullName evidence="2 15">Transferrin receptor protein 1</fullName>
    </recommendedName>
</protein>
<evidence type="ECO:0000256" key="11">
    <source>
        <dbReference type="ARBA" id="ARBA00023157"/>
    </source>
</evidence>
<keyword evidence="3 15" id="KW-1003">Cell membrane</keyword>
<dbReference type="CDD" id="cd02128">
    <property type="entry name" value="PA_TfR"/>
    <property type="match status" value="1"/>
</dbReference>
<feature type="region of interest" description="Disordered" evidence="16">
    <location>
        <begin position="1"/>
        <end position="25"/>
    </location>
</feature>
<comment type="subcellular location">
    <subcellularLocation>
        <location evidence="15">Cell membrane</location>
        <topology evidence="15">Single-pass type II membrane protein</topology>
    </subcellularLocation>
    <subcellularLocation>
        <location evidence="15">Melanosome</location>
    </subcellularLocation>
</comment>
<dbReference type="InterPro" id="IPR003137">
    <property type="entry name" value="PA_domain"/>
</dbReference>
<keyword evidence="21" id="KW-1185">Reference proteome</keyword>
<organism evidence="20 21">
    <name type="scientific">Huso huso</name>
    <name type="common">Beluga</name>
    <name type="synonym">Acipenser huso</name>
    <dbReference type="NCBI Taxonomy" id="61971"/>
    <lineage>
        <taxon>Eukaryota</taxon>
        <taxon>Metazoa</taxon>
        <taxon>Chordata</taxon>
        <taxon>Craniata</taxon>
        <taxon>Vertebrata</taxon>
        <taxon>Euteleostomi</taxon>
        <taxon>Actinopterygii</taxon>
        <taxon>Chondrostei</taxon>
        <taxon>Acipenseriformes</taxon>
        <taxon>Acipenseridae</taxon>
        <taxon>Huso</taxon>
    </lineage>
</organism>
<dbReference type="CDD" id="cd09848">
    <property type="entry name" value="M28_TfR"/>
    <property type="match status" value="1"/>
</dbReference>
<evidence type="ECO:0000256" key="15">
    <source>
        <dbReference type="RuleBase" id="RU367157"/>
    </source>
</evidence>
<dbReference type="Gene3D" id="3.50.30.30">
    <property type="match status" value="1"/>
</dbReference>
<evidence type="ECO:0000256" key="2">
    <source>
        <dbReference type="ARBA" id="ARBA00016899"/>
    </source>
</evidence>
<keyword evidence="11" id="KW-1015">Disulfide bond</keyword>
<dbReference type="Pfam" id="PF04389">
    <property type="entry name" value="Peptidase_M28"/>
    <property type="match status" value="1"/>
</dbReference>
<dbReference type="Gene3D" id="3.40.630.10">
    <property type="entry name" value="Zn peptidases"/>
    <property type="match status" value="1"/>
</dbReference>
<dbReference type="InterPro" id="IPR046450">
    <property type="entry name" value="PA_dom_sf"/>
</dbReference>
<feature type="domain" description="Peptidase M28" evidence="19">
    <location>
        <begin position="436"/>
        <end position="643"/>
    </location>
</feature>
<dbReference type="PANTHER" id="PTHR10404">
    <property type="entry name" value="N-ACETYLATED-ALPHA-LINKED ACIDIC DIPEPTIDASE"/>
    <property type="match status" value="1"/>
</dbReference>
<keyword evidence="12 15" id="KW-0675">Receptor</keyword>
<sequence>MGFQSPFQLKEGTGDERPNKKRRPLDPVILLTSRKLKMDTARSTIYNLFRGEPSTYTRFSLAQHMEGDNSQVEMKLSNSEMDDEVGNSMGGHRDPRIMKPKRSPKSICFMIVCTLLIFLIGFLIGYLSYRGRMPTREQSCSNADSVSCGTTEELLSEDDSDTTLEAAQPVLEWKQLKELLKDKFLVSSFESRIRAFSANHEAGSEGDQRLALTVYNEFKNFGLDSVWNDEHYVKLQSLGSTPNKVTFLGSGIPEVIEVPKGYLAYSAAGQATGKLVYANYGREEDLKKLTSLDITVNGSVVIVRGGKISFAAKVANAQKVKAAAVLIYLDPADYNMPEHTDVFGHVHLGTGDPYTPGFPSFNHTQFPPAQSSGLPSIPAQTITTNSARRLMSKMTGQPAPSEWKGTLSPPYNLGNDDNVQVKVEVNNEVAEKRILNVFGVVKGLIDPDHYVVIGAQRDSWGPGAAKSAVGTSLLVEIAKALSDLVVKDGYKPRRSIIFASWSAGDFGSVGATEWLEGYLSMLHLKAFAYINLDAAVLGSQTFKASASPMLYTLLGNTLKEVSSPLDSSKTLYQKLGADSWEKQTIVPMAIDDASYAFQAFSGIPSVSFRFTNDGVYPYFGTIEDNWSNLNARTGNRIDDIARAAANVAGQMVLRLTHDHQLSLDFDRYNGELYSSVLKINRFAKQLKKAGLTIKWLSSARGDFDRATETLKNDILNSDLNDAEMCRAINERIMRVEYHFLSPYVSPKDTPFRHIFYGSGPHTLKSLIENLNLLNSNPSDLDMDVLRNQLALATWTIQGAANALSGDIWDIDNEF</sequence>
<evidence type="ECO:0000256" key="9">
    <source>
        <dbReference type="ARBA" id="ARBA00023136"/>
    </source>
</evidence>
<evidence type="ECO:0000256" key="10">
    <source>
        <dbReference type="ARBA" id="ARBA00023139"/>
    </source>
</evidence>
<dbReference type="Pfam" id="PF04253">
    <property type="entry name" value="TFR_dimer"/>
    <property type="match status" value="1"/>
</dbReference>
<feature type="domain" description="Transferrin receptor-like dimerisation" evidence="18">
    <location>
        <begin position="693"/>
        <end position="803"/>
    </location>
</feature>
<evidence type="ECO:0000259" key="17">
    <source>
        <dbReference type="Pfam" id="PF02225"/>
    </source>
</evidence>
<comment type="caution">
    <text evidence="20">The sequence shown here is derived from an EMBL/GenBank/DDBJ whole genome shotgun (WGS) entry which is preliminary data.</text>
</comment>
<keyword evidence="10 15" id="KW-0564">Palmitate</keyword>
<name>A0ABR0Z119_HUSHU</name>
<dbReference type="SUPFAM" id="SSF52025">
    <property type="entry name" value="PA domain"/>
    <property type="match status" value="1"/>
</dbReference>
<evidence type="ECO:0000256" key="6">
    <source>
        <dbReference type="ARBA" id="ARBA00022692"/>
    </source>
</evidence>
<dbReference type="InterPro" id="IPR037324">
    <property type="entry name" value="TfR1/2_PA"/>
</dbReference>
<evidence type="ECO:0000256" key="8">
    <source>
        <dbReference type="ARBA" id="ARBA00022989"/>
    </source>
</evidence>
<keyword evidence="14 15" id="KW-0449">Lipoprotein</keyword>
<dbReference type="InterPro" id="IPR039373">
    <property type="entry name" value="Peptidase_M28B"/>
</dbReference>
<evidence type="ECO:0000256" key="3">
    <source>
        <dbReference type="ARBA" id="ARBA00022475"/>
    </source>
</evidence>
<reference evidence="20 21" key="1">
    <citation type="submission" date="2021-05" db="EMBL/GenBank/DDBJ databases">
        <authorList>
            <person name="Zahm M."/>
            <person name="Klopp C."/>
            <person name="Cabau C."/>
            <person name="Kuhl H."/>
            <person name="Suciu R."/>
            <person name="Ciorpac M."/>
            <person name="Holostenco D."/>
            <person name="Gessner J."/>
            <person name="Wuertz S."/>
            <person name="Hohne C."/>
            <person name="Stock M."/>
            <person name="Gislard M."/>
            <person name="Lluch J."/>
            <person name="Milhes M."/>
            <person name="Lampietro C."/>
            <person name="Lopez Roques C."/>
            <person name="Donnadieu C."/>
            <person name="Du K."/>
            <person name="Schartl M."/>
            <person name="Guiguen Y."/>
        </authorList>
    </citation>
    <scope>NUCLEOTIDE SEQUENCE [LARGE SCALE GENOMIC DNA]</scope>
    <source>
        <strain evidence="20">Hh-F2</strain>
        <tissue evidence="20">Blood</tissue>
    </source>
</reference>
<gene>
    <name evidence="20" type="ORF">HHUSO_G20869</name>
</gene>
<evidence type="ECO:0000256" key="4">
    <source>
        <dbReference type="ARBA" id="ARBA00022553"/>
    </source>
</evidence>
<comment type="similarity">
    <text evidence="1 15">Belongs to the peptidase M28 family. M28B subfamily.</text>
</comment>
<comment type="PTM">
    <text evidence="15">Stearoylated.</text>
</comment>
<evidence type="ECO:0000313" key="20">
    <source>
        <dbReference type="EMBL" id="KAK6478535.1"/>
    </source>
</evidence>
<accession>A0ABR0Z119</accession>
<keyword evidence="13 15" id="KW-0325">Glycoprotein</keyword>
<evidence type="ECO:0000256" key="1">
    <source>
        <dbReference type="ARBA" id="ARBA00005634"/>
    </source>
</evidence>
<keyword evidence="9 15" id="KW-0472">Membrane</keyword>
<evidence type="ECO:0000256" key="16">
    <source>
        <dbReference type="SAM" id="MobiDB-lite"/>
    </source>
</evidence>
<dbReference type="InterPro" id="IPR036757">
    <property type="entry name" value="TFR-like_dimer_dom_sf"/>
</dbReference>
<dbReference type="InterPro" id="IPR007365">
    <property type="entry name" value="TFR-like_dimer_dom"/>
</dbReference>
<dbReference type="Pfam" id="PF02225">
    <property type="entry name" value="PA"/>
    <property type="match status" value="1"/>
</dbReference>
<dbReference type="PANTHER" id="PTHR10404:SF26">
    <property type="entry name" value="TRANSFERRIN RECEPTOR PROTEIN 1"/>
    <property type="match status" value="1"/>
</dbReference>
<evidence type="ECO:0000256" key="7">
    <source>
        <dbReference type="ARBA" id="ARBA00022968"/>
    </source>
</evidence>
<evidence type="ECO:0000256" key="12">
    <source>
        <dbReference type="ARBA" id="ARBA00023170"/>
    </source>
</evidence>
<dbReference type="Proteomes" id="UP001369086">
    <property type="component" value="Unassembled WGS sequence"/>
</dbReference>
<evidence type="ECO:0000256" key="13">
    <source>
        <dbReference type="ARBA" id="ARBA00023180"/>
    </source>
</evidence>
<evidence type="ECO:0000259" key="18">
    <source>
        <dbReference type="Pfam" id="PF04253"/>
    </source>
</evidence>
<comment type="subunit">
    <text evidence="15">Homodimer; disulfide-linked.</text>
</comment>
<keyword evidence="8 15" id="KW-1133">Transmembrane helix</keyword>
<keyword evidence="7" id="KW-0735">Signal-anchor</keyword>
<keyword evidence="4" id="KW-0597">Phosphoprotein</keyword>
<dbReference type="SUPFAM" id="SSF53187">
    <property type="entry name" value="Zn-dependent exopeptidases"/>
    <property type="match status" value="1"/>
</dbReference>
<keyword evidence="5 15" id="KW-0254">Endocytosis</keyword>
<feature type="domain" description="PA" evidence="17">
    <location>
        <begin position="272"/>
        <end position="338"/>
    </location>
</feature>
<keyword evidence="6 15" id="KW-0812">Transmembrane</keyword>
<dbReference type="SUPFAM" id="SSF47672">
    <property type="entry name" value="Transferrin receptor-like dimerisation domain"/>
    <property type="match status" value="1"/>
</dbReference>
<evidence type="ECO:0000256" key="5">
    <source>
        <dbReference type="ARBA" id="ARBA00022583"/>
    </source>
</evidence>
<evidence type="ECO:0000259" key="19">
    <source>
        <dbReference type="Pfam" id="PF04389"/>
    </source>
</evidence>
<dbReference type="Gene3D" id="1.20.930.40">
    <property type="entry name" value="Transferrin receptor-like, dimerisation domain"/>
    <property type="match status" value="1"/>
</dbReference>
<evidence type="ECO:0000313" key="21">
    <source>
        <dbReference type="Proteomes" id="UP001369086"/>
    </source>
</evidence>
<dbReference type="InterPro" id="IPR007484">
    <property type="entry name" value="Peptidase_M28"/>
</dbReference>
<comment type="function">
    <text evidence="15">Cellular uptake of iron occurs via receptor-mediated endocytosis of ligand-occupied transferrin receptor into specialized endosomes. Endosomal acidification leads to iron release. The apotransferrin-receptor complex is then recycled to the cell surface with a return to neutral pH and the concomitant loss of affinity of apotransferrin for its receptor. Transferrin receptor is necessary for development of erythrocytes and the nervous system. Acts as a lipid sensor that regulates mitochondrial fusion by regulating activation of the JNK pathway.</text>
</comment>
<dbReference type="EMBL" id="JAHFZB010000019">
    <property type="protein sequence ID" value="KAK6478535.1"/>
    <property type="molecule type" value="Genomic_DNA"/>
</dbReference>